<dbReference type="PANTHER" id="PTHR34404">
    <property type="entry name" value="REGULATORY PROTEIN, FMDB FAMILY"/>
    <property type="match status" value="1"/>
</dbReference>
<dbReference type="EMBL" id="AP021881">
    <property type="protein sequence ID" value="BBP01730.1"/>
    <property type="molecule type" value="Genomic_DNA"/>
</dbReference>
<dbReference type="NCBIfam" id="TIGR02605">
    <property type="entry name" value="CxxC_CxxC_SSSS"/>
    <property type="match status" value="1"/>
</dbReference>
<evidence type="ECO:0000313" key="3">
    <source>
        <dbReference type="Proteomes" id="UP000463939"/>
    </source>
</evidence>
<gene>
    <name evidence="2" type="ORF">SFSGTM_24380</name>
</gene>
<accession>A0A809SIE1</accession>
<proteinExistence type="predicted"/>
<evidence type="ECO:0000313" key="2">
    <source>
        <dbReference type="EMBL" id="BBP01730.1"/>
    </source>
</evidence>
<evidence type="ECO:0000259" key="1">
    <source>
        <dbReference type="SMART" id="SM00834"/>
    </source>
</evidence>
<feature type="domain" description="Putative regulatory protein FmdB zinc ribbon" evidence="1">
    <location>
        <begin position="1"/>
        <end position="42"/>
    </location>
</feature>
<sequence>MAIYAYKCADCGFEQDVMQKMSDAELTTCPQCSKETFSKQITAAGFQLKGGGYYVTDFKNGSPKPEAAPSPACGTGACPACV</sequence>
<dbReference type="InterPro" id="IPR013429">
    <property type="entry name" value="Regulatory_FmdB_Zinc_ribbon"/>
</dbReference>
<organism evidence="2 3">
    <name type="scientific">Sulfuriferula nivalis</name>
    <dbReference type="NCBI Taxonomy" id="2675298"/>
    <lineage>
        <taxon>Bacteria</taxon>
        <taxon>Pseudomonadati</taxon>
        <taxon>Pseudomonadota</taxon>
        <taxon>Betaproteobacteria</taxon>
        <taxon>Nitrosomonadales</taxon>
        <taxon>Sulfuricellaceae</taxon>
        <taxon>Sulfuriferula</taxon>
    </lineage>
</organism>
<keyword evidence="3" id="KW-1185">Reference proteome</keyword>
<name>A0A809SIE1_9PROT</name>
<dbReference type="Proteomes" id="UP000463939">
    <property type="component" value="Chromosome"/>
</dbReference>
<dbReference type="AlphaFoldDB" id="A0A809SIE1"/>
<dbReference type="PANTHER" id="PTHR34404:SF2">
    <property type="entry name" value="CONSERVED SERINE RICH PROTEIN"/>
    <property type="match status" value="1"/>
</dbReference>
<dbReference type="SMART" id="SM00834">
    <property type="entry name" value="CxxC_CXXC_SSSS"/>
    <property type="match status" value="1"/>
</dbReference>
<dbReference type="RefSeq" id="WP_162085461.1">
    <property type="nucleotide sequence ID" value="NZ_AP021881.1"/>
</dbReference>
<dbReference type="KEGG" id="sniv:SFSGTM_24380"/>
<reference evidence="3" key="1">
    <citation type="submission" date="2019-11" db="EMBL/GenBank/DDBJ databases">
        <title>Isolation and characterization of a novel species in the genus Sulfuriferula.</title>
        <authorList>
            <person name="Mochizuki J."/>
            <person name="Kojima H."/>
            <person name="Fukui M."/>
        </authorList>
    </citation>
    <scope>NUCLEOTIDE SEQUENCE [LARGE SCALE GENOMIC DNA]</scope>
    <source>
        <strain evidence="3">SGTM</strain>
    </source>
</reference>
<dbReference type="Pfam" id="PF09723">
    <property type="entry name" value="Zn_ribbon_8"/>
    <property type="match status" value="1"/>
</dbReference>
<protein>
    <submittedName>
        <fullName evidence="2">FmdB family transcriptional regulator</fullName>
    </submittedName>
</protein>